<sequence>MRFREFLKTVNHQLSASSVCFLENAGFLDMDSVSYYCDYKTIQGSHSELIACEPDVFINSREREDLSSKLLIIANKKTKSFVSVSLYSKEKGIESAPLRNTCHGVIDLSDNGERWEGDILDGYPCGWGRFFNADNMLCYEGFRYKEYTVCYGTGYFPDVFPETKEYCGMLSFGLRCGKGTQYNRTGAAIYTGYWMSNKRLADNTVVVPPNTATQLFHNSLMNGFVVQEHSYPHLRAFSLSHYPFLETVEIASYCFYNEDVMPPVTHAPFALSCCEALREVSIDGFSFSVFSSFSLTSLPSLRRLRVASTQSFAFPLCRVFRLESLPALTDVCIGSSCFQKAQSVVFRDLPALKRVQVGEASFEGDEENTSLGLLLSNKLILRNLPSLQRFVGTNRNFQFFGAIEVTGRSAPLPSLADVPSIEEFGICFYLPICPVATRTIANAPGFSAYFS</sequence>
<protein>
    <submittedName>
        <fullName evidence="1">Uncharacterized protein</fullName>
    </submittedName>
</protein>
<dbReference type="SUPFAM" id="SSF52058">
    <property type="entry name" value="L domain-like"/>
    <property type="match status" value="1"/>
</dbReference>
<dbReference type="OrthoDB" id="308325at2759"/>
<dbReference type="SUPFAM" id="SSF82185">
    <property type="entry name" value="Histone H3 K4-specific methyltransferase SET7/9 N-terminal domain"/>
    <property type="match status" value="1"/>
</dbReference>
<evidence type="ECO:0000313" key="1">
    <source>
        <dbReference type="EMBL" id="OAO15710.1"/>
    </source>
</evidence>
<dbReference type="AlphaFoldDB" id="A0A196SF68"/>
<reference evidence="1 2" key="1">
    <citation type="submission" date="2016-05" db="EMBL/GenBank/DDBJ databases">
        <title>Nuclear genome of Blastocystis sp. subtype 1 NandII.</title>
        <authorList>
            <person name="Gentekaki E."/>
            <person name="Curtis B."/>
            <person name="Stairs C."/>
            <person name="Eme L."/>
            <person name="Herman E."/>
            <person name="Klimes V."/>
            <person name="Arias M.C."/>
            <person name="Elias M."/>
            <person name="Hilliou F."/>
            <person name="Klute M."/>
            <person name="Malik S.-B."/>
            <person name="Pightling A."/>
            <person name="Rachubinski R."/>
            <person name="Salas D."/>
            <person name="Schlacht A."/>
            <person name="Suga H."/>
            <person name="Archibald J."/>
            <person name="Ball S.G."/>
            <person name="Clark G."/>
            <person name="Dacks J."/>
            <person name="Van Der Giezen M."/>
            <person name="Tsaousis A."/>
            <person name="Roger A."/>
        </authorList>
    </citation>
    <scope>NUCLEOTIDE SEQUENCE [LARGE SCALE GENOMIC DNA]</scope>
    <source>
        <strain evidence="2">ATCC 50177 / NandII</strain>
    </source>
</reference>
<dbReference type="Proteomes" id="UP000078348">
    <property type="component" value="Unassembled WGS sequence"/>
</dbReference>
<accession>A0A196SF68</accession>
<dbReference type="Gene3D" id="3.80.10.10">
    <property type="entry name" value="Ribonuclease Inhibitor"/>
    <property type="match status" value="1"/>
</dbReference>
<dbReference type="InterPro" id="IPR032675">
    <property type="entry name" value="LRR_dom_sf"/>
</dbReference>
<evidence type="ECO:0000313" key="2">
    <source>
        <dbReference type="Proteomes" id="UP000078348"/>
    </source>
</evidence>
<dbReference type="EMBL" id="LXWW01000121">
    <property type="protein sequence ID" value="OAO15710.1"/>
    <property type="molecule type" value="Genomic_DNA"/>
</dbReference>
<organism evidence="1 2">
    <name type="scientific">Blastocystis sp. subtype 1 (strain ATCC 50177 / NandII)</name>
    <dbReference type="NCBI Taxonomy" id="478820"/>
    <lineage>
        <taxon>Eukaryota</taxon>
        <taxon>Sar</taxon>
        <taxon>Stramenopiles</taxon>
        <taxon>Bigyra</taxon>
        <taxon>Opalozoa</taxon>
        <taxon>Opalinata</taxon>
        <taxon>Blastocystidae</taxon>
        <taxon>Blastocystis</taxon>
    </lineage>
</organism>
<keyword evidence="2" id="KW-1185">Reference proteome</keyword>
<comment type="caution">
    <text evidence="1">The sequence shown here is derived from an EMBL/GenBank/DDBJ whole genome shotgun (WGS) entry which is preliminary data.</text>
</comment>
<name>A0A196SF68_BLAHN</name>
<proteinExistence type="predicted"/>
<gene>
    <name evidence="1" type="ORF">AV274_2560</name>
</gene>